<dbReference type="Proteomes" id="UP001054837">
    <property type="component" value="Unassembled WGS sequence"/>
</dbReference>
<dbReference type="AlphaFoldDB" id="A0AAV4RS41"/>
<comment type="caution">
    <text evidence="1">The sequence shown here is derived from an EMBL/GenBank/DDBJ whole genome shotgun (WGS) entry which is preliminary data.</text>
</comment>
<organism evidence="1 2">
    <name type="scientific">Caerostris darwini</name>
    <dbReference type="NCBI Taxonomy" id="1538125"/>
    <lineage>
        <taxon>Eukaryota</taxon>
        <taxon>Metazoa</taxon>
        <taxon>Ecdysozoa</taxon>
        <taxon>Arthropoda</taxon>
        <taxon>Chelicerata</taxon>
        <taxon>Arachnida</taxon>
        <taxon>Araneae</taxon>
        <taxon>Araneomorphae</taxon>
        <taxon>Entelegynae</taxon>
        <taxon>Araneoidea</taxon>
        <taxon>Araneidae</taxon>
        <taxon>Caerostris</taxon>
    </lineage>
</organism>
<dbReference type="EMBL" id="BPLQ01006572">
    <property type="protein sequence ID" value="GIY23646.1"/>
    <property type="molecule type" value="Genomic_DNA"/>
</dbReference>
<protein>
    <submittedName>
        <fullName evidence="1">Uncharacterized protein</fullName>
    </submittedName>
</protein>
<reference evidence="1 2" key="1">
    <citation type="submission" date="2021-06" db="EMBL/GenBank/DDBJ databases">
        <title>Caerostris darwini draft genome.</title>
        <authorList>
            <person name="Kono N."/>
            <person name="Arakawa K."/>
        </authorList>
    </citation>
    <scope>NUCLEOTIDE SEQUENCE [LARGE SCALE GENOMIC DNA]</scope>
</reference>
<gene>
    <name evidence="1" type="ORF">CDAR_478891</name>
</gene>
<accession>A0AAV4RS41</accession>
<evidence type="ECO:0000313" key="2">
    <source>
        <dbReference type="Proteomes" id="UP001054837"/>
    </source>
</evidence>
<sequence>MRYCLGIVHQRAIEPHKCDDIKTLSRLQQKLRPKRTVMRPICEEHPGYPMPPSHVLLKTGSDAPHIRNTDNIFFDK</sequence>
<keyword evidence="2" id="KW-1185">Reference proteome</keyword>
<proteinExistence type="predicted"/>
<evidence type="ECO:0000313" key="1">
    <source>
        <dbReference type="EMBL" id="GIY23646.1"/>
    </source>
</evidence>
<name>A0AAV4RS41_9ARAC</name>